<keyword evidence="4" id="KW-1185">Reference proteome</keyword>
<evidence type="ECO:0000256" key="1">
    <source>
        <dbReference type="ARBA" id="ARBA00022801"/>
    </source>
</evidence>
<dbReference type="RefSeq" id="WP_047765093.1">
    <property type="nucleotide sequence ID" value="NZ_LAQL01000010.1"/>
</dbReference>
<gene>
    <name evidence="3" type="ORF">WH96_15345</name>
</gene>
<name>A0A0H2MG77_9PROT</name>
<dbReference type="NCBIfam" id="TIGR00976">
    <property type="entry name" value="CocE_NonD"/>
    <property type="match status" value="1"/>
</dbReference>
<dbReference type="OrthoDB" id="9806163at2"/>
<feature type="domain" description="Xaa-Pro dipeptidyl-peptidase C-terminal" evidence="2">
    <location>
        <begin position="302"/>
        <end position="548"/>
    </location>
</feature>
<keyword evidence="1" id="KW-0378">Hydrolase</keyword>
<protein>
    <recommendedName>
        <fullName evidence="2">Xaa-Pro dipeptidyl-peptidase C-terminal domain-containing protein</fullName>
    </recommendedName>
</protein>
<dbReference type="InterPro" id="IPR000383">
    <property type="entry name" value="Xaa-Pro-like_dom"/>
</dbReference>
<sequence>MATNFQPQSNITQHDGFCVWENIWIPLKDGRQLSARIWMPDMVQNEEGKITPVPAIFEYLPYRKRDGTAQRDESTYPVFACAGYAGVRVDISGTGESDGVFDDEYSPRELSDGVEAINWIAEQPWCNGKLGMMGISWGGFNALQIATLRPEPLKAVISIGSTVDRYNADIHYKSGCHLNSNLSWSGVMQCFANRPPDPALVGDRWRDMWLERLEGANLILDEWLSHQRYDDFWKHGSIEQDYDALEIPSLVISGWADAYKNAPPKAAENMPGLAKAINGPWVHKYPHFAYPHPRSDFHQEALRWWGRWLCDEMNDAEKLPAYRAYISENVRPSLWREHEEGRWVAEDVWPSNSIRPQKLYLNADHSLSETSNAGGRLSICSPEDTGIACGEVFALAPDTETPRDQRIDDGGSLVFETDLLNDAIEILGQPTLSLNVAIDAPLGNLAVRLIDVHPDGVSHRVCFGVLNLAHRHSNETPEEMVPGLAEDITITLDHIGYRFLPGHRIRVSLSTAYWPLIIPSPYHVTASIALDKKAFLSLPVRATGNQMVVDDEIHMPEPEDTNPLPAYKEITPSKTERRVEKDLSGNLTHYITEDDTGTTEIPNHALRVRHTSLVKWSINPDTPLGAQASSKWCCYMSREDWSIKLETEVSMVLNADNFDLFGKMTAYENDKEIFARDYQQSIPRDCM</sequence>
<proteinExistence type="predicted"/>
<dbReference type="InterPro" id="IPR050585">
    <property type="entry name" value="Xaa-Pro_dipeptidyl-ppase/CocE"/>
</dbReference>
<comment type="caution">
    <text evidence="3">The sequence shown here is derived from an EMBL/GenBank/DDBJ whole genome shotgun (WGS) entry which is preliminary data.</text>
</comment>
<accession>A0A0H2MG77</accession>
<organism evidence="3 4">
    <name type="scientific">Kiloniella spongiae</name>
    <dbReference type="NCBI Taxonomy" id="1489064"/>
    <lineage>
        <taxon>Bacteria</taxon>
        <taxon>Pseudomonadati</taxon>
        <taxon>Pseudomonadota</taxon>
        <taxon>Alphaproteobacteria</taxon>
        <taxon>Rhodospirillales</taxon>
        <taxon>Kiloniellaceae</taxon>
        <taxon>Kiloniella</taxon>
    </lineage>
</organism>
<dbReference type="GO" id="GO:0008239">
    <property type="term" value="F:dipeptidyl-peptidase activity"/>
    <property type="evidence" value="ECO:0007669"/>
    <property type="project" value="InterPro"/>
</dbReference>
<dbReference type="PANTHER" id="PTHR43056">
    <property type="entry name" value="PEPTIDASE S9 PROLYL OLIGOPEPTIDASE"/>
    <property type="match status" value="1"/>
</dbReference>
<dbReference type="Gene3D" id="3.40.50.1820">
    <property type="entry name" value="alpha/beta hydrolase"/>
    <property type="match status" value="1"/>
</dbReference>
<dbReference type="InterPro" id="IPR029058">
    <property type="entry name" value="AB_hydrolase_fold"/>
</dbReference>
<evidence type="ECO:0000313" key="4">
    <source>
        <dbReference type="Proteomes" id="UP000035444"/>
    </source>
</evidence>
<dbReference type="InterPro" id="IPR013736">
    <property type="entry name" value="Xaa-Pro_dipept_C"/>
</dbReference>
<evidence type="ECO:0000259" key="2">
    <source>
        <dbReference type="SMART" id="SM00939"/>
    </source>
</evidence>
<dbReference type="InterPro" id="IPR005674">
    <property type="entry name" value="CocE/Ser_esterase"/>
</dbReference>
<dbReference type="SUPFAM" id="SSF49785">
    <property type="entry name" value="Galactose-binding domain-like"/>
    <property type="match status" value="1"/>
</dbReference>
<dbReference type="Gene3D" id="2.60.120.260">
    <property type="entry name" value="Galactose-binding domain-like"/>
    <property type="match status" value="1"/>
</dbReference>
<dbReference type="Pfam" id="PF02129">
    <property type="entry name" value="Peptidase_S15"/>
    <property type="match status" value="1"/>
</dbReference>
<dbReference type="PATRIC" id="fig|1489064.4.peg.37"/>
<dbReference type="SMART" id="SM00939">
    <property type="entry name" value="PepX_C"/>
    <property type="match status" value="1"/>
</dbReference>
<dbReference type="Proteomes" id="UP000035444">
    <property type="component" value="Unassembled WGS sequence"/>
</dbReference>
<dbReference type="InterPro" id="IPR008979">
    <property type="entry name" value="Galactose-bd-like_sf"/>
</dbReference>
<evidence type="ECO:0000313" key="3">
    <source>
        <dbReference type="EMBL" id="KLN59762.1"/>
    </source>
</evidence>
<dbReference type="EMBL" id="LAQL01000010">
    <property type="protein sequence ID" value="KLN59762.1"/>
    <property type="molecule type" value="Genomic_DNA"/>
</dbReference>
<dbReference type="Gene3D" id="1.10.3020.10">
    <property type="entry name" value="alpha-amino acid ester hydrolase ( Helical cap domain)"/>
    <property type="match status" value="1"/>
</dbReference>
<dbReference type="PANTHER" id="PTHR43056:SF10">
    <property type="entry name" value="COCE_NOND FAMILY, PUTATIVE (AFU_ORTHOLOGUE AFUA_7G00600)-RELATED"/>
    <property type="match status" value="1"/>
</dbReference>
<dbReference type="SUPFAM" id="SSF53474">
    <property type="entry name" value="alpha/beta-Hydrolases"/>
    <property type="match status" value="1"/>
</dbReference>
<dbReference type="Pfam" id="PF08530">
    <property type="entry name" value="PepX_C"/>
    <property type="match status" value="1"/>
</dbReference>
<reference evidence="3 4" key="1">
    <citation type="submission" date="2015-03" db="EMBL/GenBank/DDBJ databases">
        <title>Genome Sequence of Kiloniella spongiae MEBiC09566, isolated from a marine sponge.</title>
        <authorList>
            <person name="Shao Z."/>
            <person name="Wang L."/>
            <person name="Li X."/>
        </authorList>
    </citation>
    <scope>NUCLEOTIDE SEQUENCE [LARGE SCALE GENOMIC DNA]</scope>
    <source>
        <strain evidence="3 4">MEBiC09566</strain>
    </source>
</reference>
<dbReference type="AlphaFoldDB" id="A0A0H2MG77"/>
<dbReference type="STRING" id="1489064.WH96_15345"/>